<dbReference type="GO" id="GO:0034353">
    <property type="term" value="F:mRNA 5'-diphosphatase activity"/>
    <property type="evidence" value="ECO:0007669"/>
    <property type="project" value="TreeGrafter"/>
</dbReference>
<dbReference type="GO" id="GO:0046872">
    <property type="term" value="F:metal ion binding"/>
    <property type="evidence" value="ECO:0007669"/>
    <property type="project" value="UniProtKB-KW"/>
</dbReference>
<accession>E3N789</accession>
<dbReference type="Proteomes" id="UP000008281">
    <property type="component" value="Unassembled WGS sequence"/>
</dbReference>
<feature type="domain" description="RAI1-like" evidence="3">
    <location>
        <begin position="10"/>
        <end position="299"/>
    </location>
</feature>
<dbReference type="OrthoDB" id="5793293at2759"/>
<comment type="similarity">
    <text evidence="1 2">Belongs to the DXO/Dom3Z family.</text>
</comment>
<keyword evidence="2" id="KW-0540">Nuclease</keyword>
<dbReference type="InParanoid" id="E3N789"/>
<dbReference type="HOGENOM" id="CLU_880640_0_0_1"/>
<dbReference type="GO" id="GO:0004518">
    <property type="term" value="F:nuclease activity"/>
    <property type="evidence" value="ECO:0007669"/>
    <property type="project" value="UniProtKB-KW"/>
</dbReference>
<dbReference type="Pfam" id="PF08652">
    <property type="entry name" value="RAI1"/>
    <property type="match status" value="1"/>
</dbReference>
<keyword evidence="2" id="KW-0547">Nucleotide-binding</keyword>
<keyword evidence="2" id="KW-0479">Metal-binding</keyword>
<evidence type="ECO:0000313" key="5">
    <source>
        <dbReference type="Proteomes" id="UP000008281"/>
    </source>
</evidence>
<dbReference type="eggNOG" id="KOG1982">
    <property type="taxonomic scope" value="Eukaryota"/>
</dbReference>
<dbReference type="STRING" id="31234.E3N789"/>
<sequence>MPVAIAIETVGKFSRQAKKAPVLDALPPRLNENKNLYGTLSEELDLTLGREEYKESSSTENELDPLLDYILKTSKGGIPLKESISAEFITTPRILNALARSAYNNGVLEIYATRQRDVIFLCEKERNCEESSSIPYLHKFKQYMTLDENQNQNPHKIHDKIQNKSTNVVNKLTLTSANSGNFSLKVVYSSKVDAVDRDGNLLELKTTALGHNKWVEKQSLRHYLQAFLANVPYVIYGRRTNIQEQNIHKVDTIPTSSIPNYRVNWKKETCFEKLFNILQKIESKLEFDEDVMVVKVTKDGIECEENGEECYELVNPLFLNHFE</sequence>
<dbReference type="EC" id="3.6.1.-" evidence="2"/>
<dbReference type="GO" id="GO:0003723">
    <property type="term" value="F:RNA binding"/>
    <property type="evidence" value="ECO:0007669"/>
    <property type="project" value="UniProtKB-KW"/>
</dbReference>
<comment type="cofactor">
    <cofactor evidence="2">
        <name>a divalent metal cation</name>
        <dbReference type="ChEBI" id="CHEBI:60240"/>
    </cofactor>
</comment>
<dbReference type="GO" id="GO:0000166">
    <property type="term" value="F:nucleotide binding"/>
    <property type="evidence" value="ECO:0007669"/>
    <property type="project" value="UniProtKB-KW"/>
</dbReference>
<keyword evidence="2" id="KW-0694">RNA-binding</keyword>
<dbReference type="PANTHER" id="PTHR12395">
    <property type="entry name" value="DOM-3 RELATED"/>
    <property type="match status" value="1"/>
</dbReference>
<dbReference type="EMBL" id="DS268546">
    <property type="protein sequence ID" value="EFO88468.1"/>
    <property type="molecule type" value="Genomic_DNA"/>
</dbReference>
<protein>
    <recommendedName>
        <fullName evidence="2">Decapping nuclease</fullName>
        <ecNumber evidence="2">3.6.1.-</ecNumber>
    </recommendedName>
</protein>
<evidence type="ECO:0000256" key="2">
    <source>
        <dbReference type="RuleBase" id="RU367113"/>
    </source>
</evidence>
<comment type="function">
    <text evidence="2">Decapping enzyme for NAD-capped RNAs: specifically hydrolyzes the nicotinamide adenine dinucleotide (NAD) cap from a subset of RNAs by removing the entire NAD moiety from the 5'-end of an NAD-capped RNA.</text>
</comment>
<dbReference type="AlphaFoldDB" id="E3N789"/>
<dbReference type="InterPro" id="IPR013961">
    <property type="entry name" value="RAI1"/>
</dbReference>
<dbReference type="PANTHER" id="PTHR12395:SF26">
    <property type="entry name" value="DECAPPING NUCLEASE"/>
    <property type="match status" value="1"/>
</dbReference>
<evidence type="ECO:0000313" key="4">
    <source>
        <dbReference type="EMBL" id="EFO88468.1"/>
    </source>
</evidence>
<name>E3N789_CAERE</name>
<organism evidence="5">
    <name type="scientific">Caenorhabditis remanei</name>
    <name type="common">Caenorhabditis vulgaris</name>
    <dbReference type="NCBI Taxonomy" id="31234"/>
    <lineage>
        <taxon>Eukaryota</taxon>
        <taxon>Metazoa</taxon>
        <taxon>Ecdysozoa</taxon>
        <taxon>Nematoda</taxon>
        <taxon>Chromadorea</taxon>
        <taxon>Rhabditida</taxon>
        <taxon>Rhabditina</taxon>
        <taxon>Rhabditomorpha</taxon>
        <taxon>Rhabditoidea</taxon>
        <taxon>Rhabditidae</taxon>
        <taxon>Peloderinae</taxon>
        <taxon>Caenorhabditis</taxon>
    </lineage>
</organism>
<dbReference type="GO" id="GO:0110155">
    <property type="term" value="P:NAD-cap decapping"/>
    <property type="evidence" value="ECO:0007669"/>
    <property type="project" value="TreeGrafter"/>
</dbReference>
<dbReference type="InterPro" id="IPR039039">
    <property type="entry name" value="RAI1-like_fam"/>
</dbReference>
<keyword evidence="2" id="KW-0378">Hydrolase</keyword>
<reference evidence="4" key="1">
    <citation type="submission" date="2007-07" db="EMBL/GenBank/DDBJ databases">
        <title>PCAP assembly of the Caenorhabditis remanei genome.</title>
        <authorList>
            <consortium name="The Caenorhabditis remanei Sequencing Consortium"/>
            <person name="Wilson R.K."/>
        </authorList>
    </citation>
    <scope>NUCLEOTIDE SEQUENCE [LARGE SCALE GENOMIC DNA]</scope>
    <source>
        <strain evidence="4">PB4641</strain>
    </source>
</reference>
<keyword evidence="5" id="KW-1185">Reference proteome</keyword>
<evidence type="ECO:0000259" key="3">
    <source>
        <dbReference type="Pfam" id="PF08652"/>
    </source>
</evidence>
<gene>
    <name evidence="4" type="ORF">CRE_10581</name>
</gene>
<comment type="subcellular location">
    <subcellularLocation>
        <location evidence="2">Nucleus</location>
    </subcellularLocation>
</comment>
<keyword evidence="2" id="KW-0539">Nucleus</keyword>
<dbReference type="OMA" id="KQYMTLD"/>
<dbReference type="GO" id="GO:0005829">
    <property type="term" value="C:cytosol"/>
    <property type="evidence" value="ECO:0007669"/>
    <property type="project" value="TreeGrafter"/>
</dbReference>
<dbReference type="GO" id="GO:0000956">
    <property type="term" value="P:nuclear-transcribed mRNA catabolic process"/>
    <property type="evidence" value="ECO:0007669"/>
    <property type="project" value="TreeGrafter"/>
</dbReference>
<dbReference type="GO" id="GO:0005634">
    <property type="term" value="C:nucleus"/>
    <property type="evidence" value="ECO:0007669"/>
    <property type="project" value="UniProtKB-SubCell"/>
</dbReference>
<proteinExistence type="inferred from homology"/>
<evidence type="ECO:0000256" key="1">
    <source>
        <dbReference type="ARBA" id="ARBA00006562"/>
    </source>
</evidence>